<dbReference type="InterPro" id="IPR002818">
    <property type="entry name" value="DJ-1/PfpI"/>
</dbReference>
<evidence type="ECO:0000256" key="1">
    <source>
        <dbReference type="SAM" id="MobiDB-lite"/>
    </source>
</evidence>
<dbReference type="EC" id="4.2.1.-" evidence="3"/>
<feature type="domain" description="DJ-1/PfpI" evidence="2">
    <location>
        <begin position="57"/>
        <end position="217"/>
    </location>
</feature>
<dbReference type="EMBL" id="JAZBJQ010000004">
    <property type="protein sequence ID" value="MEE4583132.1"/>
    <property type="molecule type" value="Genomic_DNA"/>
</dbReference>
<dbReference type="Gene3D" id="3.40.50.880">
    <property type="match status" value="1"/>
</dbReference>
<name>A0ABD5J469_9ACTN</name>
<evidence type="ECO:0000259" key="2">
    <source>
        <dbReference type="Pfam" id="PF01965"/>
    </source>
</evidence>
<dbReference type="SUPFAM" id="SSF52317">
    <property type="entry name" value="Class I glutamine amidotransferase-like"/>
    <property type="match status" value="1"/>
</dbReference>
<keyword evidence="3" id="KW-0456">Lyase</keyword>
<dbReference type="AlphaFoldDB" id="A0ABD5J469"/>
<evidence type="ECO:0000313" key="3">
    <source>
        <dbReference type="EMBL" id="MEE4583132.1"/>
    </source>
</evidence>
<feature type="region of interest" description="Disordered" evidence="1">
    <location>
        <begin position="277"/>
        <end position="300"/>
    </location>
</feature>
<accession>A0ABD5J469</accession>
<comment type="caution">
    <text evidence="3">The sequence shown here is derived from an EMBL/GenBank/DDBJ whole genome shotgun (WGS) entry which is preliminary data.</text>
</comment>
<evidence type="ECO:0000313" key="4">
    <source>
        <dbReference type="Proteomes" id="UP001354649"/>
    </source>
</evidence>
<dbReference type="Pfam" id="PF01965">
    <property type="entry name" value="DJ-1_PfpI"/>
    <property type="match status" value="1"/>
</dbReference>
<reference evidence="3 4" key="1">
    <citation type="submission" date="2023-11" db="EMBL/GenBank/DDBJ databases">
        <title>30 novel species of actinomycetes from the DSMZ collection.</title>
        <authorList>
            <person name="Nouioui I."/>
        </authorList>
    </citation>
    <scope>NUCLEOTIDE SEQUENCE [LARGE SCALE GENOMIC DNA]</scope>
    <source>
        <strain evidence="3 4">DSM 41602</strain>
    </source>
</reference>
<dbReference type="Proteomes" id="UP001354649">
    <property type="component" value="Unassembled WGS sequence"/>
</dbReference>
<gene>
    <name evidence="3" type="ORF">V2K49_08145</name>
</gene>
<proteinExistence type="predicted"/>
<organism evidence="3 4">
    <name type="scientific">Streptomyces antimycoticus</name>
    <dbReference type="NCBI Taxonomy" id="68175"/>
    <lineage>
        <taxon>Bacteria</taxon>
        <taxon>Bacillati</taxon>
        <taxon>Actinomycetota</taxon>
        <taxon>Actinomycetes</taxon>
        <taxon>Kitasatosporales</taxon>
        <taxon>Streptomycetaceae</taxon>
        <taxon>Streptomyces</taxon>
        <taxon>Streptomyces violaceusniger group</taxon>
    </lineage>
</organism>
<dbReference type="InterPro" id="IPR029062">
    <property type="entry name" value="Class_I_gatase-like"/>
</dbReference>
<protein>
    <submittedName>
        <fullName evidence="3">DJ-1/PfpI family protein</fullName>
        <ecNumber evidence="3">4.2.1.-</ecNumber>
    </submittedName>
</protein>
<dbReference type="CDD" id="cd03139">
    <property type="entry name" value="GATase1_PfpI_2"/>
    <property type="match status" value="1"/>
</dbReference>
<sequence length="300" mass="32042">MRQLPLLSVNGAVEYPPPAFQYDRNTASVLIWEIPEMTDQTTNWPDHLTGDAQPLEVGILLYEGHTALDLVGPYTTFALAGMKVHLVAETLDPVVSDDGGMTIAPTTTFDDCPERLDILFVPGGGMVYKPMLDPATIAWLADRGATASYITAVCNGPLVLAAAGLLDGYRVATHWASRDQLARLGVEVSTERVCIDRNRFSGGGVTAGIDFGLTVVAHTLGEKAARFAQLVMEYDPEPPFNAGSPESAGPEIVALRTRFMAEPDTALRNAVSHVLEQRAATSSHPVSDENADPAAGIVND</sequence>
<dbReference type="InterPro" id="IPR052158">
    <property type="entry name" value="INH-QAR"/>
</dbReference>
<dbReference type="PANTHER" id="PTHR43130:SF2">
    <property type="entry name" value="DJ-1_PFPI DOMAIN-CONTAINING PROTEIN"/>
    <property type="match status" value="1"/>
</dbReference>
<dbReference type="GO" id="GO:0016829">
    <property type="term" value="F:lyase activity"/>
    <property type="evidence" value="ECO:0007669"/>
    <property type="project" value="UniProtKB-KW"/>
</dbReference>
<dbReference type="PANTHER" id="PTHR43130">
    <property type="entry name" value="ARAC-FAMILY TRANSCRIPTIONAL REGULATOR"/>
    <property type="match status" value="1"/>
</dbReference>